<dbReference type="Proteomes" id="UP001152178">
    <property type="component" value="Unassembled WGS sequence"/>
</dbReference>
<comment type="caution">
    <text evidence="1">The sequence shown here is derived from an EMBL/GenBank/DDBJ whole genome shotgun (WGS) entry which is preliminary data.</text>
</comment>
<organism evidence="1 2">
    <name type="scientific">Mesorhizobium qingshengii</name>
    <dbReference type="NCBI Taxonomy" id="1165689"/>
    <lineage>
        <taxon>Bacteria</taxon>
        <taxon>Pseudomonadati</taxon>
        <taxon>Pseudomonadota</taxon>
        <taxon>Alphaproteobacteria</taxon>
        <taxon>Hyphomicrobiales</taxon>
        <taxon>Phyllobacteriaceae</taxon>
        <taxon>Mesorhizobium</taxon>
    </lineage>
</organism>
<evidence type="ECO:0000313" key="2">
    <source>
        <dbReference type="Proteomes" id="UP001152178"/>
    </source>
</evidence>
<proteinExistence type="predicted"/>
<keyword evidence="2" id="KW-1185">Reference proteome</keyword>
<dbReference type="EMBL" id="JAPFQA010000014">
    <property type="protein sequence ID" value="MCZ8547447.1"/>
    <property type="molecule type" value="Genomic_DNA"/>
</dbReference>
<reference evidence="1" key="1">
    <citation type="submission" date="2022-11" db="EMBL/GenBank/DDBJ databases">
        <authorList>
            <person name="Coimbra C."/>
        </authorList>
    </citation>
    <scope>NUCLEOTIDE SEQUENCE</scope>
    <source>
        <strain evidence="1">Jales19</strain>
    </source>
</reference>
<evidence type="ECO:0000313" key="1">
    <source>
        <dbReference type="EMBL" id="MCZ8547447.1"/>
    </source>
</evidence>
<accession>A0ABT4R0T8</accession>
<sequence length="66" mass="7087">MHYCPNSKQGCGVSRHHVLASMLVISPSSVALDTGDADEFTFSKAGDFACFWGLCRHEQGKVVVAS</sequence>
<name>A0ABT4R0T8_9HYPH</name>
<dbReference type="RefSeq" id="WP_269907738.1">
    <property type="nucleotide sequence ID" value="NZ_JAPFQA010000014.1"/>
</dbReference>
<gene>
    <name evidence="1" type="ORF">OOJ09_24935</name>
</gene>
<protein>
    <submittedName>
        <fullName evidence="1">Uncharacterized protein</fullName>
    </submittedName>
</protein>